<dbReference type="RefSeq" id="WP_218591846.1">
    <property type="nucleotide sequence ID" value="NZ_JADQDE010000136.1"/>
</dbReference>
<accession>A0ABS6U7Z5</accession>
<proteinExistence type="predicted"/>
<sequence>MAGLVELGRRAGASLVTVAPVVAQAWRRSARQARLARHIRMIDVRSTGLVEARAAGKLVARAGTSDVVDALLALAARGTRC</sequence>
<organism evidence="1 2">
    <name type="scientific">Pseudonocardia oceani</name>
    <dbReference type="NCBI Taxonomy" id="2792013"/>
    <lineage>
        <taxon>Bacteria</taxon>
        <taxon>Bacillati</taxon>
        <taxon>Actinomycetota</taxon>
        <taxon>Actinomycetes</taxon>
        <taxon>Pseudonocardiales</taxon>
        <taxon>Pseudonocardiaceae</taxon>
        <taxon>Pseudonocardia</taxon>
    </lineage>
</organism>
<reference evidence="1 2" key="1">
    <citation type="submission" date="2020-11" db="EMBL/GenBank/DDBJ databases">
        <title>Pseudonocardia abyssalis sp. nov. and Pseudonocardia oceani sp. nov., description and phylogenomic analysis of two novel actinomycetes isolated from the deep Southern Ocean.</title>
        <authorList>
            <person name="Parra J."/>
        </authorList>
    </citation>
    <scope>NUCLEOTIDE SEQUENCE [LARGE SCALE GENOMIC DNA]</scope>
    <source>
        <strain evidence="2">KRD185</strain>
    </source>
</reference>
<dbReference type="Proteomes" id="UP000694300">
    <property type="component" value="Unassembled WGS sequence"/>
</dbReference>
<keyword evidence="2" id="KW-1185">Reference proteome</keyword>
<evidence type="ECO:0000313" key="2">
    <source>
        <dbReference type="Proteomes" id="UP000694300"/>
    </source>
</evidence>
<evidence type="ECO:0000313" key="1">
    <source>
        <dbReference type="EMBL" id="MBW0128333.1"/>
    </source>
</evidence>
<dbReference type="EMBL" id="JADQDF010000001">
    <property type="protein sequence ID" value="MBW0128333.1"/>
    <property type="molecule type" value="Genomic_DNA"/>
</dbReference>
<name>A0ABS6U7Z5_9PSEU</name>
<comment type="caution">
    <text evidence="1">The sequence shown here is derived from an EMBL/GenBank/DDBJ whole genome shotgun (WGS) entry which is preliminary data.</text>
</comment>
<protein>
    <submittedName>
        <fullName evidence="1">Uncharacterized protein</fullName>
    </submittedName>
</protein>
<gene>
    <name evidence="1" type="ORF">I4I82_11605</name>
</gene>